<organism evidence="1 2">
    <name type="scientific">Daphnia magna</name>
    <dbReference type="NCBI Taxonomy" id="35525"/>
    <lineage>
        <taxon>Eukaryota</taxon>
        <taxon>Metazoa</taxon>
        <taxon>Ecdysozoa</taxon>
        <taxon>Arthropoda</taxon>
        <taxon>Crustacea</taxon>
        <taxon>Branchiopoda</taxon>
        <taxon>Diplostraca</taxon>
        <taxon>Cladocera</taxon>
        <taxon>Anomopoda</taxon>
        <taxon>Daphniidae</taxon>
        <taxon>Daphnia</taxon>
    </lineage>
</organism>
<comment type="caution">
    <text evidence="1">The sequence shown here is derived from an EMBL/GenBank/DDBJ whole genome shotgun (WGS) entry which is preliminary data.</text>
</comment>
<keyword evidence="2" id="KW-1185">Reference proteome</keyword>
<protein>
    <submittedName>
        <fullName evidence="1">Uncharacterized protein</fullName>
    </submittedName>
</protein>
<reference evidence="1 2" key="1">
    <citation type="journal article" date="2023" name="Nucleic Acids Res.">
        <title>The hologenome of Daphnia magna reveals possible DNA methylation and microbiome-mediated evolution of the host genome.</title>
        <authorList>
            <person name="Chaturvedi A."/>
            <person name="Li X."/>
            <person name="Dhandapani V."/>
            <person name="Marshall H."/>
            <person name="Kissane S."/>
            <person name="Cuenca-Cambronero M."/>
            <person name="Asole G."/>
            <person name="Calvet F."/>
            <person name="Ruiz-Romero M."/>
            <person name="Marangio P."/>
            <person name="Guigo R."/>
            <person name="Rago D."/>
            <person name="Mirbahai L."/>
            <person name="Eastwood N."/>
            <person name="Colbourne J.K."/>
            <person name="Zhou J."/>
            <person name="Mallon E."/>
            <person name="Orsini L."/>
        </authorList>
    </citation>
    <scope>NUCLEOTIDE SEQUENCE [LARGE SCALE GENOMIC DNA]</scope>
    <source>
        <strain evidence="1">LRV0_1</strain>
    </source>
</reference>
<dbReference type="Proteomes" id="UP001234178">
    <property type="component" value="Unassembled WGS sequence"/>
</dbReference>
<evidence type="ECO:0000313" key="1">
    <source>
        <dbReference type="EMBL" id="KAK4021302.1"/>
    </source>
</evidence>
<sequence>MKKVPIVPGKTPVRILVVSPFTSDASAYYKGEIALTKPYYTIEPAKIRALYQFWLTVDNDVMKHIIFDEDSFSNLPKDTTSPEVLHVENDGLGLLVEASSETPDFSRDSSKKSTVIGRECLLRSVDEEIDATLVSCTVTIGDQDITGINDNEHEQLVDLRSGIDHQTTEYPSTKTFVVRPGPEFVSDSMPKYLETLYPDLFPFGRGGFDEIRRIRISKKALVAVARIRAYLLSGMANADGVIMRGQKRMGASQPMI</sequence>
<evidence type="ECO:0000313" key="2">
    <source>
        <dbReference type="Proteomes" id="UP001234178"/>
    </source>
</evidence>
<name>A0ABR0A833_9CRUS</name>
<dbReference type="EMBL" id="JAOYFB010000036">
    <property type="protein sequence ID" value="KAK4021302.1"/>
    <property type="molecule type" value="Genomic_DNA"/>
</dbReference>
<proteinExistence type="predicted"/>
<accession>A0ABR0A833</accession>
<gene>
    <name evidence="1" type="ORF">OUZ56_003221</name>
</gene>